<comment type="function">
    <text evidence="1">Mediates coordination of peptidoglycan synthesis and outer membrane constriction during cell division.</text>
</comment>
<proteinExistence type="inferred from homology"/>
<feature type="transmembrane region" description="Helical" evidence="3">
    <location>
        <begin position="31"/>
        <end position="56"/>
    </location>
</feature>
<name>A0ABU8W733_9BURK</name>
<gene>
    <name evidence="4" type="primary">ybgF</name>
    <name evidence="1" type="synonym">cpoB</name>
    <name evidence="4" type="ORF">WKW80_28195</name>
</gene>
<organism evidence="4 5">
    <name type="scientific">Variovorax humicola</name>
    <dbReference type="NCBI Taxonomy" id="1769758"/>
    <lineage>
        <taxon>Bacteria</taxon>
        <taxon>Pseudomonadati</taxon>
        <taxon>Pseudomonadota</taxon>
        <taxon>Betaproteobacteria</taxon>
        <taxon>Burkholderiales</taxon>
        <taxon>Comamonadaceae</taxon>
        <taxon>Variovorax</taxon>
    </lineage>
</organism>
<dbReference type="InterPro" id="IPR019734">
    <property type="entry name" value="TPR_rpt"/>
</dbReference>
<feature type="transmembrane region" description="Helical" evidence="3">
    <location>
        <begin position="68"/>
        <end position="89"/>
    </location>
</feature>
<keyword evidence="1" id="KW-0132">Cell division</keyword>
<keyword evidence="3" id="KW-0472">Membrane</keyword>
<dbReference type="Proteomes" id="UP001363010">
    <property type="component" value="Unassembled WGS sequence"/>
</dbReference>
<keyword evidence="5" id="KW-1185">Reference proteome</keyword>
<evidence type="ECO:0000313" key="4">
    <source>
        <dbReference type="EMBL" id="MEJ8825869.1"/>
    </source>
</evidence>
<evidence type="ECO:0000256" key="1">
    <source>
        <dbReference type="HAMAP-Rule" id="MF_02066"/>
    </source>
</evidence>
<sequence length="312" mass="33687">MTLLTSVCFLQDLIDNRLGGTNMSGSSTPSALGISSGFAGLGLAPLTVLGVVFWALSGGDFRRRVGAVLMGAGVACSMGCTVANGLYALSAVSAIELRQRVSNSQQRVADDLKKANEDNVELRRSMLDLSNQMEELRNEVAIVRGQNEGLPHGMADMQRSQTGTEQSAGERNAESTMVLVDGQRFVVGPAEKHEFEAALATLREGDIAQAQDGLVAFVKHYPQSRYKPSALFWLGSVQYALHNYLDAEVNFRALVTTEPSHLRAPDALLSVADCQVELMNVKAARRTLQDVVKAYPESEAADVAEERLTKLQ</sequence>
<dbReference type="InterPro" id="IPR034706">
    <property type="entry name" value="CpoB"/>
</dbReference>
<dbReference type="InterPro" id="IPR011990">
    <property type="entry name" value="TPR-like_helical_dom_sf"/>
</dbReference>
<dbReference type="InterPro" id="IPR014162">
    <property type="entry name" value="CpoB_C"/>
</dbReference>
<dbReference type="Gene3D" id="1.25.40.10">
    <property type="entry name" value="Tetratricopeptide repeat domain"/>
    <property type="match status" value="1"/>
</dbReference>
<dbReference type="SUPFAM" id="SSF48452">
    <property type="entry name" value="TPR-like"/>
    <property type="match status" value="1"/>
</dbReference>
<keyword evidence="1" id="KW-0732">Signal</keyword>
<comment type="subcellular location">
    <subcellularLocation>
        <location evidence="1">Periplasm</location>
    </subcellularLocation>
</comment>
<dbReference type="NCBIfam" id="TIGR02795">
    <property type="entry name" value="tol_pal_ybgF"/>
    <property type="match status" value="1"/>
</dbReference>
<dbReference type="RefSeq" id="WP_340366898.1">
    <property type="nucleotide sequence ID" value="NZ_JBBKZV010000026.1"/>
</dbReference>
<comment type="similarity">
    <text evidence="1">Belongs to the CpoB family.</text>
</comment>
<dbReference type="HAMAP" id="MF_02066">
    <property type="entry name" value="CpoB"/>
    <property type="match status" value="1"/>
</dbReference>
<reference evidence="4 5" key="1">
    <citation type="submission" date="2024-03" db="EMBL/GenBank/DDBJ databases">
        <title>Novel species of the genus Variovorax.</title>
        <authorList>
            <person name="Liu Q."/>
            <person name="Xin Y.-H."/>
        </authorList>
    </citation>
    <scope>NUCLEOTIDE SEQUENCE [LARGE SCALE GENOMIC DNA]</scope>
    <source>
        <strain evidence="4 5">KACC 18501</strain>
    </source>
</reference>
<comment type="caution">
    <text evidence="4">The sequence shown here is derived from an EMBL/GenBank/DDBJ whole genome shotgun (WGS) entry which is preliminary data.</text>
</comment>
<dbReference type="Pfam" id="PF13174">
    <property type="entry name" value="TPR_6"/>
    <property type="match status" value="1"/>
</dbReference>
<keyword evidence="1" id="KW-0131">Cell cycle</keyword>
<protein>
    <recommendedName>
        <fullName evidence="1">Cell division coordinator CpoB</fullName>
    </recommendedName>
</protein>
<evidence type="ECO:0000313" key="5">
    <source>
        <dbReference type="Proteomes" id="UP001363010"/>
    </source>
</evidence>
<keyword evidence="3" id="KW-1133">Transmembrane helix</keyword>
<dbReference type="EMBL" id="JBBKZV010000026">
    <property type="protein sequence ID" value="MEJ8825869.1"/>
    <property type="molecule type" value="Genomic_DNA"/>
</dbReference>
<keyword evidence="3" id="KW-0812">Transmembrane</keyword>
<evidence type="ECO:0000256" key="3">
    <source>
        <dbReference type="SAM" id="Phobius"/>
    </source>
</evidence>
<evidence type="ECO:0000256" key="2">
    <source>
        <dbReference type="SAM" id="MobiDB-lite"/>
    </source>
</evidence>
<feature type="compositionally biased region" description="Polar residues" evidence="2">
    <location>
        <begin position="158"/>
        <end position="169"/>
    </location>
</feature>
<keyword evidence="1" id="KW-0574">Periplasm</keyword>
<keyword evidence="1" id="KW-0175">Coiled coil</keyword>
<feature type="coiled-coil region" evidence="1">
    <location>
        <begin position="112"/>
        <end position="146"/>
    </location>
</feature>
<feature type="region of interest" description="Disordered" evidence="2">
    <location>
        <begin position="151"/>
        <end position="173"/>
    </location>
</feature>
<accession>A0ABU8W733</accession>